<evidence type="ECO:0000259" key="3">
    <source>
        <dbReference type="Pfam" id="PF03061"/>
    </source>
</evidence>
<dbReference type="Pfam" id="PF03061">
    <property type="entry name" value="4HBT"/>
    <property type="match status" value="1"/>
</dbReference>
<dbReference type="CDD" id="cd03443">
    <property type="entry name" value="PaaI_thioesterase"/>
    <property type="match status" value="1"/>
</dbReference>
<dbReference type="PANTHER" id="PTHR21660:SF11">
    <property type="entry name" value="FAMILY PROTEIN, PUTATIVE (AFU_ORTHOLOGUE AFUA_4G04355)-RELATED"/>
    <property type="match status" value="1"/>
</dbReference>
<sequence length="171" mass="17666">MASPAAPAATTTAADVDADAADAAATLAHVRAYWLGIQPKSPIYAFLFPALTITAASSRGHIHATLPLSSTHVNSKSSLHGSVSATLVDLIGGLAITAAGRREKNGVSVDMHLSFVSGAREGDVLEVEGVADKVGGTLAFTRVVLRKVVQGKGRGEWPVVARGSHTKFVRM</sequence>
<dbReference type="InterPro" id="IPR029069">
    <property type="entry name" value="HotDog_dom_sf"/>
</dbReference>
<dbReference type="InterPro" id="IPR039298">
    <property type="entry name" value="ACOT13"/>
</dbReference>
<keyword evidence="5" id="KW-1185">Reference proteome</keyword>
<dbReference type="NCBIfam" id="TIGR00369">
    <property type="entry name" value="unchar_dom_1"/>
    <property type="match status" value="1"/>
</dbReference>
<reference evidence="4 5" key="1">
    <citation type="journal article" date="2022" name="G3 (Bethesda)">
        <title>Enemy or ally: a genomic approach to elucidate the lifestyle of Phyllosticta citrichinaensis.</title>
        <authorList>
            <person name="Buijs V.A."/>
            <person name="Groenewald J.Z."/>
            <person name="Haridas S."/>
            <person name="LaButti K.M."/>
            <person name="Lipzen A."/>
            <person name="Martin F.M."/>
            <person name="Barry K."/>
            <person name="Grigoriev I.V."/>
            <person name="Crous P.W."/>
            <person name="Seidl M.F."/>
        </authorList>
    </citation>
    <scope>NUCLEOTIDE SEQUENCE [LARGE SCALE GENOMIC DNA]</scope>
    <source>
        <strain evidence="4 5">CBS 129764</strain>
    </source>
</reference>
<dbReference type="PANTHER" id="PTHR21660">
    <property type="entry name" value="THIOESTERASE SUPERFAMILY MEMBER-RELATED"/>
    <property type="match status" value="1"/>
</dbReference>
<dbReference type="SUPFAM" id="SSF54637">
    <property type="entry name" value="Thioesterase/thiol ester dehydrase-isomerase"/>
    <property type="match status" value="1"/>
</dbReference>
<comment type="similarity">
    <text evidence="1">Belongs to the thioesterase PaaI family.</text>
</comment>
<dbReference type="Gene3D" id="3.10.129.10">
    <property type="entry name" value="Hotdog Thioesterase"/>
    <property type="match status" value="1"/>
</dbReference>
<dbReference type="InterPro" id="IPR003736">
    <property type="entry name" value="PAAI_dom"/>
</dbReference>
<dbReference type="Proteomes" id="UP001456524">
    <property type="component" value="Unassembled WGS sequence"/>
</dbReference>
<dbReference type="EMBL" id="JBBWUH010000013">
    <property type="protein sequence ID" value="KAK8153200.1"/>
    <property type="molecule type" value="Genomic_DNA"/>
</dbReference>
<name>A0ABR1XG90_9PEZI</name>
<organism evidence="4 5">
    <name type="scientific">Phyllosticta citrichinensis</name>
    <dbReference type="NCBI Taxonomy" id="1130410"/>
    <lineage>
        <taxon>Eukaryota</taxon>
        <taxon>Fungi</taxon>
        <taxon>Dikarya</taxon>
        <taxon>Ascomycota</taxon>
        <taxon>Pezizomycotina</taxon>
        <taxon>Dothideomycetes</taxon>
        <taxon>Dothideomycetes incertae sedis</taxon>
        <taxon>Botryosphaeriales</taxon>
        <taxon>Phyllostictaceae</taxon>
        <taxon>Phyllosticta</taxon>
    </lineage>
</organism>
<evidence type="ECO:0000256" key="1">
    <source>
        <dbReference type="ARBA" id="ARBA00008324"/>
    </source>
</evidence>
<protein>
    <submittedName>
        <fullName evidence="4">HotDog domain-containing protein</fullName>
    </submittedName>
</protein>
<evidence type="ECO:0000313" key="4">
    <source>
        <dbReference type="EMBL" id="KAK8153200.1"/>
    </source>
</evidence>
<feature type="domain" description="Thioesterase" evidence="3">
    <location>
        <begin position="79"/>
        <end position="147"/>
    </location>
</feature>
<keyword evidence="2" id="KW-0378">Hydrolase</keyword>
<proteinExistence type="inferred from homology"/>
<comment type="caution">
    <text evidence="4">The sequence shown here is derived from an EMBL/GenBank/DDBJ whole genome shotgun (WGS) entry which is preliminary data.</text>
</comment>
<evidence type="ECO:0000313" key="5">
    <source>
        <dbReference type="Proteomes" id="UP001456524"/>
    </source>
</evidence>
<gene>
    <name evidence="4" type="ORF">IWX90DRAFT_445621</name>
</gene>
<evidence type="ECO:0000256" key="2">
    <source>
        <dbReference type="ARBA" id="ARBA00022801"/>
    </source>
</evidence>
<dbReference type="InterPro" id="IPR006683">
    <property type="entry name" value="Thioestr_dom"/>
</dbReference>
<accession>A0ABR1XG90</accession>